<keyword evidence="3" id="KW-1185">Reference proteome</keyword>
<evidence type="ECO:0008006" key="4">
    <source>
        <dbReference type="Google" id="ProtNLM"/>
    </source>
</evidence>
<feature type="chain" id="PRO_5003212394" description="Divergent polysaccharide deacetylase family protein" evidence="1">
    <location>
        <begin position="25"/>
        <end position="266"/>
    </location>
</feature>
<dbReference type="InterPro" id="IPR006837">
    <property type="entry name" value="Divergent_DAC"/>
</dbReference>
<dbReference type="Gene3D" id="3.20.20.370">
    <property type="entry name" value="Glycoside hydrolase/deacetylase"/>
    <property type="match status" value="1"/>
</dbReference>
<reference evidence="2 3" key="1">
    <citation type="submission" date="2010-12" db="EMBL/GenBank/DDBJ databases">
        <title>Complete sequence of Bacillus cellulosilyticus DSM 2522.</title>
        <authorList>
            <consortium name="US DOE Joint Genome Institute"/>
            <person name="Lucas S."/>
            <person name="Copeland A."/>
            <person name="Lapidus A."/>
            <person name="Cheng J.-F."/>
            <person name="Bruce D."/>
            <person name="Goodwin L."/>
            <person name="Pitluck S."/>
            <person name="Chertkov O."/>
            <person name="Detter J.C."/>
            <person name="Han C."/>
            <person name="Tapia R."/>
            <person name="Land M."/>
            <person name="Hauser L."/>
            <person name="Jeffries C."/>
            <person name="Kyrpides N."/>
            <person name="Ivanova N."/>
            <person name="Mikhailova N."/>
            <person name="Brumm P."/>
            <person name="Mead D."/>
            <person name="Woyke T."/>
        </authorList>
    </citation>
    <scope>NUCLEOTIDE SEQUENCE [LARGE SCALE GENOMIC DNA]</scope>
    <source>
        <strain evidence="3">ATCC 21833 / DSM 2522 / FERM P-1141 / JCM 9156 / N-4</strain>
    </source>
</reference>
<dbReference type="HOGENOM" id="CLU_041643_2_1_9"/>
<name>E6TXU8_EVAC2</name>
<feature type="signal peptide" evidence="1">
    <location>
        <begin position="1"/>
        <end position="24"/>
    </location>
</feature>
<evidence type="ECO:0000313" key="3">
    <source>
        <dbReference type="Proteomes" id="UP000001401"/>
    </source>
</evidence>
<dbReference type="Pfam" id="PF04748">
    <property type="entry name" value="Polysacc_deac_2"/>
    <property type="match status" value="1"/>
</dbReference>
<dbReference type="STRING" id="649639.Bcell_1761"/>
<proteinExistence type="predicted"/>
<dbReference type="PANTHER" id="PTHR30105:SF2">
    <property type="entry name" value="DIVERGENT POLYSACCHARIDE DEACETYLASE SUPERFAMILY"/>
    <property type="match status" value="1"/>
</dbReference>
<dbReference type="AlphaFoldDB" id="E6TXU8"/>
<dbReference type="CDD" id="cd10936">
    <property type="entry name" value="CE4_DAC2"/>
    <property type="match status" value="1"/>
</dbReference>
<dbReference type="EMBL" id="CP002394">
    <property type="protein sequence ID" value="ADU30024.1"/>
    <property type="molecule type" value="Genomic_DNA"/>
</dbReference>
<dbReference type="GO" id="GO:0005975">
    <property type="term" value="P:carbohydrate metabolic process"/>
    <property type="evidence" value="ECO:0007669"/>
    <property type="project" value="InterPro"/>
</dbReference>
<dbReference type="PANTHER" id="PTHR30105">
    <property type="entry name" value="UNCHARACTERIZED YIBQ-RELATED"/>
    <property type="match status" value="1"/>
</dbReference>
<evidence type="ECO:0000256" key="1">
    <source>
        <dbReference type="SAM" id="SignalP"/>
    </source>
</evidence>
<dbReference type="eggNOG" id="COG2861">
    <property type="taxonomic scope" value="Bacteria"/>
</dbReference>
<gene>
    <name evidence="2" type="ordered locus">Bcell_1761</name>
</gene>
<evidence type="ECO:0000313" key="2">
    <source>
        <dbReference type="EMBL" id="ADU30024.1"/>
    </source>
</evidence>
<dbReference type="SUPFAM" id="SSF88713">
    <property type="entry name" value="Glycoside hydrolase/deacetylase"/>
    <property type="match status" value="1"/>
</dbReference>
<keyword evidence="1" id="KW-0732">Signal</keyword>
<dbReference type="InterPro" id="IPR011330">
    <property type="entry name" value="Glyco_hydro/deAcase_b/a-brl"/>
</dbReference>
<protein>
    <recommendedName>
        <fullName evidence="4">Divergent polysaccharide deacetylase family protein</fullName>
    </recommendedName>
</protein>
<accession>E6TXU8</accession>
<dbReference type="RefSeq" id="WP_013488361.1">
    <property type="nucleotide sequence ID" value="NC_014829.1"/>
</dbReference>
<dbReference type="KEGG" id="bco:Bcell_1761"/>
<sequence precursor="true">MIKRFTCIMIIALFLSSQLPIVHAEENHSVYRAAIIIDDFGGNTGGVKEFMNADVPITMAIMPFLDESTEQAKRANELGFEVIIHMPLEPKKGKRSWLGPLPITADLETDEVKRRVEKAIENVPHAKGINNHMGSKIVGNERIVRAILEVAKKHGLYVIDSGTSGDSVVPEIAEELNIPYGIRDTFLDDSFSSRNHVYKQMIKLCDIVKKHGQAIAIGHVGVKGNDTFNGIQDALPHLEEKNIQIVPMSHLLNTKVEDNPESFWQD</sequence>
<organism evidence="2 3">
    <name type="scientific">Evansella cellulosilytica (strain ATCC 21833 / DSM 2522 / FERM P-1141 / JCM 9156 / N-4)</name>
    <name type="common">Bacillus cellulosilyticus</name>
    <dbReference type="NCBI Taxonomy" id="649639"/>
    <lineage>
        <taxon>Bacteria</taxon>
        <taxon>Bacillati</taxon>
        <taxon>Bacillota</taxon>
        <taxon>Bacilli</taxon>
        <taxon>Bacillales</taxon>
        <taxon>Bacillaceae</taxon>
        <taxon>Evansella</taxon>
    </lineage>
</organism>
<dbReference type="Proteomes" id="UP000001401">
    <property type="component" value="Chromosome"/>
</dbReference>